<gene>
    <name evidence="2" type="ORF">LSALG_LOCUS29964</name>
</gene>
<evidence type="ECO:0000313" key="3">
    <source>
        <dbReference type="Proteomes" id="UP001177003"/>
    </source>
</evidence>
<feature type="transmembrane region" description="Helical" evidence="1">
    <location>
        <begin position="171"/>
        <end position="191"/>
    </location>
</feature>
<reference evidence="2" key="1">
    <citation type="submission" date="2023-04" db="EMBL/GenBank/DDBJ databases">
        <authorList>
            <person name="Vijverberg K."/>
            <person name="Xiong W."/>
            <person name="Schranz E."/>
        </authorList>
    </citation>
    <scope>NUCLEOTIDE SEQUENCE</scope>
</reference>
<accession>A0AA36ECC3</accession>
<sequence>MEMEVMGFIHQCRGSNKDDDNTFSRVNGVERSYSKSWQDRIESKRDLTKRYYEARVVARYSPNRTYSGLLRVYLRGSTSGSCNRSWIPSLCSLHCSLGLIWVVRYKTDTESHLEKLLEREKEDGKLLGRCVEELKKKGLEFYLLKEVDALQRAKSLRVEGKAVKKWSTRDSVTLFFFTVSCLVLALTRAILCN</sequence>
<organism evidence="2 3">
    <name type="scientific">Lactuca saligna</name>
    <name type="common">Willowleaf lettuce</name>
    <dbReference type="NCBI Taxonomy" id="75948"/>
    <lineage>
        <taxon>Eukaryota</taxon>
        <taxon>Viridiplantae</taxon>
        <taxon>Streptophyta</taxon>
        <taxon>Embryophyta</taxon>
        <taxon>Tracheophyta</taxon>
        <taxon>Spermatophyta</taxon>
        <taxon>Magnoliopsida</taxon>
        <taxon>eudicotyledons</taxon>
        <taxon>Gunneridae</taxon>
        <taxon>Pentapetalae</taxon>
        <taxon>asterids</taxon>
        <taxon>campanulids</taxon>
        <taxon>Asterales</taxon>
        <taxon>Asteraceae</taxon>
        <taxon>Cichorioideae</taxon>
        <taxon>Cichorieae</taxon>
        <taxon>Lactucinae</taxon>
        <taxon>Lactuca</taxon>
    </lineage>
</organism>
<dbReference type="PANTHER" id="PTHR33287:SF11">
    <property type="entry name" value="OS03G0778400 PROTEIN"/>
    <property type="match status" value="1"/>
</dbReference>
<keyword evidence="1" id="KW-0812">Transmembrane</keyword>
<name>A0AA36ECC3_LACSI</name>
<dbReference type="Pfam" id="PF05340">
    <property type="entry name" value="DUF740"/>
    <property type="match status" value="1"/>
</dbReference>
<keyword evidence="1" id="KW-0472">Membrane</keyword>
<evidence type="ECO:0000313" key="2">
    <source>
        <dbReference type="EMBL" id="CAI9290788.1"/>
    </source>
</evidence>
<dbReference type="AlphaFoldDB" id="A0AA36ECC3"/>
<dbReference type="InterPro" id="IPR008004">
    <property type="entry name" value="OCTOPUS-like"/>
</dbReference>
<dbReference type="Proteomes" id="UP001177003">
    <property type="component" value="Chromosome 6"/>
</dbReference>
<protein>
    <recommendedName>
        <fullName evidence="4">Transmembrane protein</fullName>
    </recommendedName>
</protein>
<evidence type="ECO:0008006" key="4">
    <source>
        <dbReference type="Google" id="ProtNLM"/>
    </source>
</evidence>
<dbReference type="PANTHER" id="PTHR33287">
    <property type="entry name" value="OS03G0453550 PROTEIN"/>
    <property type="match status" value="1"/>
</dbReference>
<keyword evidence="3" id="KW-1185">Reference proteome</keyword>
<keyword evidence="1" id="KW-1133">Transmembrane helix</keyword>
<dbReference type="EMBL" id="OX465082">
    <property type="protein sequence ID" value="CAI9290788.1"/>
    <property type="molecule type" value="Genomic_DNA"/>
</dbReference>
<evidence type="ECO:0000256" key="1">
    <source>
        <dbReference type="SAM" id="Phobius"/>
    </source>
</evidence>
<proteinExistence type="predicted"/>